<dbReference type="Gene3D" id="1.10.287.3510">
    <property type="match status" value="1"/>
</dbReference>
<dbReference type="GeneID" id="13540131"/>
<evidence type="ECO:0000256" key="5">
    <source>
        <dbReference type="ARBA" id="ARBA00022967"/>
    </source>
</evidence>
<dbReference type="AlphaFoldDB" id="J7EZT5"/>
<dbReference type="GO" id="GO:0016020">
    <property type="term" value="C:membrane"/>
    <property type="evidence" value="ECO:0007669"/>
    <property type="project" value="UniProtKB-SubCell"/>
</dbReference>
<evidence type="ECO:0000256" key="10">
    <source>
        <dbReference type="ARBA" id="ARBA00049551"/>
    </source>
</evidence>
<proteinExistence type="inferred from homology"/>
<dbReference type="EMBL" id="JN790955">
    <property type="protein sequence ID" value="AER38735.1"/>
    <property type="molecule type" value="Genomic_DNA"/>
</dbReference>
<keyword evidence="7" id="KW-0520">NAD</keyword>
<organism evidence="12">
    <name type="scientific">Leucoptera malifoliella</name>
    <name type="common">pear leaf blister moth</name>
    <dbReference type="NCBI Taxonomy" id="753488"/>
    <lineage>
        <taxon>Eukaryota</taxon>
        <taxon>Metazoa</taxon>
        <taxon>Ecdysozoa</taxon>
        <taxon>Arthropoda</taxon>
        <taxon>Hexapoda</taxon>
        <taxon>Insecta</taxon>
        <taxon>Pterygota</taxon>
        <taxon>Neoptera</taxon>
        <taxon>Endopterygota</taxon>
        <taxon>Lepidoptera</taxon>
        <taxon>Glossata</taxon>
        <taxon>Ditrysia</taxon>
        <taxon>Yponomeutoidea</taxon>
        <taxon>Lyonetiidae</taxon>
        <taxon>Leucoptera</taxon>
    </lineage>
</organism>
<dbReference type="RefSeq" id="YP_006665931.1">
    <property type="nucleotide sequence ID" value="NC_018547.1"/>
</dbReference>
<feature type="transmembrane region" description="Helical" evidence="11">
    <location>
        <begin position="55"/>
        <end position="77"/>
    </location>
</feature>
<keyword evidence="6 11" id="KW-1133">Transmembrane helix</keyword>
<dbReference type="CTD" id="4539"/>
<evidence type="ECO:0000256" key="2">
    <source>
        <dbReference type="ARBA" id="ARBA00010519"/>
    </source>
</evidence>
<feature type="transmembrane region" description="Helical" evidence="11">
    <location>
        <begin position="23"/>
        <end position="49"/>
    </location>
</feature>
<comment type="subcellular location">
    <subcellularLocation>
        <location evidence="1">Membrane</location>
        <topology evidence="1">Multi-pass membrane protein</topology>
    </subcellularLocation>
</comment>
<reference evidence="12" key="1">
    <citation type="journal article" date="2012" name="DNA Cell Biol.">
        <title>The complete mitochondrial genome of Leucoptera malifoliella Costa (Lepidoptera: Lyonetiidae).</title>
        <authorList>
            <person name="Wu Y.P."/>
            <person name="Zhao J.L."/>
            <person name="Su T.J."/>
            <person name="Li J."/>
            <person name="Yu F."/>
            <person name="Chesters D."/>
            <person name="Fan R.J."/>
            <person name="Chen M.C."/>
            <person name="Wu C.S."/>
            <person name="Zhu C.D."/>
        </authorList>
    </citation>
    <scope>NUCLEOTIDE SEQUENCE</scope>
</reference>
<evidence type="ECO:0000256" key="11">
    <source>
        <dbReference type="SAM" id="Phobius"/>
    </source>
</evidence>
<keyword evidence="8 11" id="KW-0472">Membrane</keyword>
<dbReference type="GO" id="GO:0008137">
    <property type="term" value="F:NADH dehydrogenase (ubiquinone) activity"/>
    <property type="evidence" value="ECO:0007669"/>
    <property type="project" value="UniProtKB-EC"/>
</dbReference>
<geneLocation type="mitochondrion" evidence="12"/>
<evidence type="ECO:0000313" key="12">
    <source>
        <dbReference type="EMBL" id="AER38735.1"/>
    </source>
</evidence>
<comment type="catalytic activity">
    <reaction evidence="10">
        <text>a ubiquinone + NADH + 5 H(+)(in) = a ubiquinol + NAD(+) + 4 H(+)(out)</text>
        <dbReference type="Rhea" id="RHEA:29091"/>
        <dbReference type="Rhea" id="RHEA-COMP:9565"/>
        <dbReference type="Rhea" id="RHEA-COMP:9566"/>
        <dbReference type="ChEBI" id="CHEBI:15378"/>
        <dbReference type="ChEBI" id="CHEBI:16389"/>
        <dbReference type="ChEBI" id="CHEBI:17976"/>
        <dbReference type="ChEBI" id="CHEBI:57540"/>
        <dbReference type="ChEBI" id="CHEBI:57945"/>
        <dbReference type="EC" id="7.1.1.2"/>
    </reaction>
</comment>
<protein>
    <recommendedName>
        <fullName evidence="3">NADH-ubiquinone oxidoreductase chain 4L</fullName>
    </recommendedName>
    <alternativeName>
        <fullName evidence="9">NADH dehydrogenase subunit 4L</fullName>
    </alternativeName>
</protein>
<dbReference type="Pfam" id="PF00420">
    <property type="entry name" value="Oxidored_q2"/>
    <property type="match status" value="1"/>
</dbReference>
<sequence>MKMIIIFMFIIGNLIFVSKYKPFLIVFLSLEFLVLIIFCFLFYFLSYYLYENFMLILYLVFSVCEGVLGLSVLVSLVRSYGNDYFQSFNLLN</sequence>
<comment type="similarity">
    <text evidence="2">Belongs to the complex I subunit 4L family.</text>
</comment>
<evidence type="ECO:0000256" key="3">
    <source>
        <dbReference type="ARBA" id="ARBA00016612"/>
    </source>
</evidence>
<keyword evidence="12" id="KW-0496">Mitochondrion</keyword>
<name>J7EZT5_9NEOP</name>
<gene>
    <name evidence="12" type="primary">ND4L</name>
</gene>
<evidence type="ECO:0000256" key="4">
    <source>
        <dbReference type="ARBA" id="ARBA00022692"/>
    </source>
</evidence>
<evidence type="ECO:0000256" key="6">
    <source>
        <dbReference type="ARBA" id="ARBA00022989"/>
    </source>
</evidence>
<dbReference type="InterPro" id="IPR039428">
    <property type="entry name" value="NUOK/Mnh_C1-like"/>
</dbReference>
<evidence type="ECO:0000256" key="7">
    <source>
        <dbReference type="ARBA" id="ARBA00023027"/>
    </source>
</evidence>
<keyword evidence="4 11" id="KW-0812">Transmembrane</keyword>
<evidence type="ECO:0000256" key="1">
    <source>
        <dbReference type="ARBA" id="ARBA00004141"/>
    </source>
</evidence>
<evidence type="ECO:0000256" key="8">
    <source>
        <dbReference type="ARBA" id="ARBA00023136"/>
    </source>
</evidence>
<evidence type="ECO:0000256" key="9">
    <source>
        <dbReference type="ARBA" id="ARBA00031586"/>
    </source>
</evidence>
<accession>J7EZT5</accession>
<keyword evidence="5" id="KW-1278">Translocase</keyword>